<evidence type="ECO:0000259" key="3">
    <source>
        <dbReference type="Pfam" id="PF23559"/>
    </source>
</evidence>
<sequence length="516" mass="58788">MAASINPEKFMAKLLDLLSKAKDLTTTEGEAVRNIETNLQRVKKEDFLARVKLFDQTVLKQFTAVERRLGKIILPDETPNPDINATKEALDLIDKDVQKIIDDLSLLKECMPSPERISESHFHRFKPDQSGLAQKMSEDWSQLDLENRIDESNAIAKIRRTYDDLENLELKMCFLSFSIFPDGSKIKKRPLIYWWIGEGFIKSTPEKTAEEVGEEIFEKLITRGFINGTYSNASSRAVVIDCTIHPWIRRMLISLASKAGLFNFGSRGMSTCRRACLVFDPTDTQGDAGLKVDDLLTVFNVNVLYLNLKKEWLSKLNKVAVLQLGQWQNSTKYHIELEDEGSLKGLRAQKHLKYLSFRGISRITELPSSIFRLTSLEILDLRACHNLEKLPPDISSLKNLTHLDLSECYLLEGMPKGLEKLSSLQVLKGFLIGSKKNTPCRPGELAKLTNLKRLSIHIGNEAVVEEKEFKNFKNILSLRRLKISWGVVSKKLKDKIEECMEFSFPPDLEKLDLQGI</sequence>
<reference evidence="6 7" key="1">
    <citation type="submission" date="2025-04" db="UniProtKB">
        <authorList>
            <consortium name="RefSeq"/>
        </authorList>
    </citation>
    <scope>IDENTIFICATION</scope>
</reference>
<dbReference type="Pfam" id="PF23559">
    <property type="entry name" value="WHD_DRP"/>
    <property type="match status" value="1"/>
</dbReference>
<evidence type="ECO:0000259" key="4">
    <source>
        <dbReference type="Pfam" id="PF23598"/>
    </source>
</evidence>
<dbReference type="SUPFAM" id="SSF52058">
    <property type="entry name" value="L domain-like"/>
    <property type="match status" value="1"/>
</dbReference>
<dbReference type="Gene3D" id="3.80.10.10">
    <property type="entry name" value="Ribonuclease Inhibitor"/>
    <property type="match status" value="1"/>
</dbReference>
<dbReference type="GO" id="GO:0098542">
    <property type="term" value="P:defense response to other organism"/>
    <property type="evidence" value="ECO:0007669"/>
    <property type="project" value="TreeGrafter"/>
</dbReference>
<dbReference type="PANTHER" id="PTHR23155">
    <property type="entry name" value="DISEASE RESISTANCE PROTEIN RP"/>
    <property type="match status" value="1"/>
</dbReference>
<keyword evidence="5" id="KW-1185">Reference proteome</keyword>
<dbReference type="InterPro" id="IPR036388">
    <property type="entry name" value="WH-like_DNA-bd_sf"/>
</dbReference>
<keyword evidence="2" id="KW-0611">Plant defense</keyword>
<dbReference type="InterPro" id="IPR032675">
    <property type="entry name" value="LRR_dom_sf"/>
</dbReference>
<feature type="domain" description="Disease resistance protein winged helix" evidence="3">
    <location>
        <begin position="179"/>
        <end position="249"/>
    </location>
</feature>
<dbReference type="InterPro" id="IPR044974">
    <property type="entry name" value="Disease_R_plants"/>
</dbReference>
<dbReference type="InterPro" id="IPR055414">
    <property type="entry name" value="LRR_R13L4/SHOC2-like"/>
</dbReference>
<dbReference type="InterPro" id="IPR058922">
    <property type="entry name" value="WHD_DRP"/>
</dbReference>
<dbReference type="PANTHER" id="PTHR23155:SF1076">
    <property type="entry name" value="LEUCINE-RICH REPEAT (LRR) FAMILY PROTEIN-RELATED"/>
    <property type="match status" value="1"/>
</dbReference>
<protein>
    <submittedName>
        <fullName evidence="6 7">Disease resistance RPP13-like protein 4</fullName>
    </submittedName>
</protein>
<dbReference type="KEGG" id="pavi:110762414"/>
<name>A0A6P5T2P2_PRUAV</name>
<keyword evidence="1" id="KW-0677">Repeat</keyword>
<dbReference type="SMR" id="A0A6P5T2P2"/>
<evidence type="ECO:0000256" key="1">
    <source>
        <dbReference type="ARBA" id="ARBA00022737"/>
    </source>
</evidence>
<dbReference type="Gramene" id="Pav_sc0000878.1_g070.1.mk:mrna">
    <property type="protein sequence ID" value="Pav_sc0000878.1_g070.1.mk:CDS:1"/>
    <property type="gene ID" value="Pav_sc0000878.1_g070.1.mk"/>
</dbReference>
<dbReference type="RefSeq" id="XP_021820743.1">
    <property type="nucleotide sequence ID" value="XM_021965051.1"/>
</dbReference>
<dbReference type="Pfam" id="PF23598">
    <property type="entry name" value="LRR_14"/>
    <property type="match status" value="1"/>
</dbReference>
<evidence type="ECO:0000313" key="5">
    <source>
        <dbReference type="Proteomes" id="UP000515124"/>
    </source>
</evidence>
<evidence type="ECO:0000256" key="2">
    <source>
        <dbReference type="ARBA" id="ARBA00022821"/>
    </source>
</evidence>
<proteinExistence type="predicted"/>
<dbReference type="GeneID" id="110762414"/>
<evidence type="ECO:0000313" key="6">
    <source>
        <dbReference type="RefSeq" id="XP_021820743.1"/>
    </source>
</evidence>
<accession>A0A6P5T2P2</accession>
<dbReference type="RefSeq" id="XP_021820744.1">
    <property type="nucleotide sequence ID" value="XM_021965052.1"/>
</dbReference>
<dbReference type="AlphaFoldDB" id="A0A6P5T2P2"/>
<dbReference type="Gene3D" id="1.10.10.10">
    <property type="entry name" value="Winged helix-like DNA-binding domain superfamily/Winged helix DNA-binding domain"/>
    <property type="match status" value="1"/>
</dbReference>
<evidence type="ECO:0000313" key="7">
    <source>
        <dbReference type="RefSeq" id="XP_021820744.1"/>
    </source>
</evidence>
<gene>
    <name evidence="6 7" type="primary">LOC110762414</name>
</gene>
<organism evidence="5 6">
    <name type="scientific">Prunus avium</name>
    <name type="common">Cherry</name>
    <name type="synonym">Cerasus avium</name>
    <dbReference type="NCBI Taxonomy" id="42229"/>
    <lineage>
        <taxon>Eukaryota</taxon>
        <taxon>Viridiplantae</taxon>
        <taxon>Streptophyta</taxon>
        <taxon>Embryophyta</taxon>
        <taxon>Tracheophyta</taxon>
        <taxon>Spermatophyta</taxon>
        <taxon>Magnoliopsida</taxon>
        <taxon>eudicotyledons</taxon>
        <taxon>Gunneridae</taxon>
        <taxon>Pentapetalae</taxon>
        <taxon>rosids</taxon>
        <taxon>fabids</taxon>
        <taxon>Rosales</taxon>
        <taxon>Rosaceae</taxon>
        <taxon>Amygdaloideae</taxon>
        <taxon>Amygdaleae</taxon>
        <taxon>Prunus</taxon>
    </lineage>
</organism>
<dbReference type="FunFam" id="1.10.10.10:FF:000322">
    <property type="entry name" value="Probable disease resistance protein At1g63360"/>
    <property type="match status" value="1"/>
</dbReference>
<dbReference type="Proteomes" id="UP000515124">
    <property type="component" value="Unplaced"/>
</dbReference>
<feature type="domain" description="Disease resistance R13L4/SHOC-2-like LRR" evidence="4">
    <location>
        <begin position="313"/>
        <end position="514"/>
    </location>
</feature>